<gene>
    <name evidence="6" type="ORF">NQ315_014325</name>
</gene>
<keyword evidence="1" id="KW-1015">Disulfide bond</keyword>
<feature type="domain" description="DUF7805" evidence="5">
    <location>
        <begin position="255"/>
        <end position="418"/>
    </location>
</feature>
<dbReference type="InterPro" id="IPR056707">
    <property type="entry name" value="DUF7805"/>
</dbReference>
<evidence type="ECO:0000256" key="2">
    <source>
        <dbReference type="PROSITE-ProRule" id="PRU00124"/>
    </source>
</evidence>
<dbReference type="InterPro" id="IPR036055">
    <property type="entry name" value="LDL_receptor-like_sf"/>
</dbReference>
<organism evidence="6 7">
    <name type="scientific">Exocentrus adspersus</name>
    <dbReference type="NCBI Taxonomy" id="1586481"/>
    <lineage>
        <taxon>Eukaryota</taxon>
        <taxon>Metazoa</taxon>
        <taxon>Ecdysozoa</taxon>
        <taxon>Arthropoda</taxon>
        <taxon>Hexapoda</taxon>
        <taxon>Insecta</taxon>
        <taxon>Pterygota</taxon>
        <taxon>Neoptera</taxon>
        <taxon>Endopterygota</taxon>
        <taxon>Coleoptera</taxon>
        <taxon>Polyphaga</taxon>
        <taxon>Cucujiformia</taxon>
        <taxon>Chrysomeloidea</taxon>
        <taxon>Cerambycidae</taxon>
        <taxon>Lamiinae</taxon>
        <taxon>Acanthocinini</taxon>
        <taxon>Exocentrus</taxon>
    </lineage>
</organism>
<keyword evidence="4" id="KW-1133">Transmembrane helix</keyword>
<protein>
    <recommendedName>
        <fullName evidence="5">DUF7805 domain-containing protein</fullName>
    </recommendedName>
</protein>
<dbReference type="SUPFAM" id="SSF57424">
    <property type="entry name" value="LDL receptor-like module"/>
    <property type="match status" value="1"/>
</dbReference>
<dbReference type="PROSITE" id="PS50068">
    <property type="entry name" value="LDLRA_2"/>
    <property type="match status" value="1"/>
</dbReference>
<feature type="region of interest" description="Disordered" evidence="3">
    <location>
        <begin position="1"/>
        <end position="33"/>
    </location>
</feature>
<evidence type="ECO:0000256" key="4">
    <source>
        <dbReference type="SAM" id="Phobius"/>
    </source>
</evidence>
<dbReference type="InterPro" id="IPR053207">
    <property type="entry name" value="Non-NMDA_GluR_Accessory"/>
</dbReference>
<keyword evidence="4" id="KW-0812">Transmembrane</keyword>
<evidence type="ECO:0000259" key="5">
    <source>
        <dbReference type="Pfam" id="PF25090"/>
    </source>
</evidence>
<keyword evidence="7" id="KW-1185">Reference proteome</keyword>
<evidence type="ECO:0000256" key="3">
    <source>
        <dbReference type="SAM" id="MobiDB-lite"/>
    </source>
</evidence>
<dbReference type="Pfam" id="PF25090">
    <property type="entry name" value="DUF7805"/>
    <property type="match status" value="1"/>
</dbReference>
<reference evidence="6 7" key="1">
    <citation type="journal article" date="2023" name="Insect Mol. Biol.">
        <title>Genome sequencing provides insights into the evolution of gene families encoding plant cell wall-degrading enzymes in longhorned beetles.</title>
        <authorList>
            <person name="Shin N.R."/>
            <person name="Okamura Y."/>
            <person name="Kirsch R."/>
            <person name="Pauchet Y."/>
        </authorList>
    </citation>
    <scope>NUCLEOTIDE SEQUENCE [LARGE SCALE GENOMIC DNA]</scope>
    <source>
        <strain evidence="6">EAD_L_NR</strain>
    </source>
</reference>
<evidence type="ECO:0000256" key="1">
    <source>
        <dbReference type="ARBA" id="ARBA00023157"/>
    </source>
</evidence>
<dbReference type="Proteomes" id="UP001159042">
    <property type="component" value="Unassembled WGS sequence"/>
</dbReference>
<evidence type="ECO:0000313" key="7">
    <source>
        <dbReference type="Proteomes" id="UP001159042"/>
    </source>
</evidence>
<feature type="compositionally biased region" description="Polar residues" evidence="3">
    <location>
        <begin position="23"/>
        <end position="33"/>
    </location>
</feature>
<feature type="transmembrane region" description="Helical" evidence="4">
    <location>
        <begin position="478"/>
        <end position="499"/>
    </location>
</feature>
<comment type="caution">
    <text evidence="6">The sequence shown here is derived from an EMBL/GenBank/DDBJ whole genome shotgun (WGS) entry which is preliminary data.</text>
</comment>
<dbReference type="AlphaFoldDB" id="A0AAV8VM06"/>
<dbReference type="Gene3D" id="2.40.128.620">
    <property type="match status" value="1"/>
</dbReference>
<dbReference type="PANTHER" id="PTHR47537">
    <property type="entry name" value="CUBILIN"/>
    <property type="match status" value="1"/>
</dbReference>
<name>A0AAV8VM06_9CUCU</name>
<accession>A0AAV8VM06</accession>
<dbReference type="SMART" id="SM00192">
    <property type="entry name" value="LDLa"/>
    <property type="match status" value="1"/>
</dbReference>
<dbReference type="PANTHER" id="PTHR47537:SF4">
    <property type="entry name" value="GH12701P"/>
    <property type="match status" value="1"/>
</dbReference>
<proteinExistence type="predicted"/>
<evidence type="ECO:0000313" key="6">
    <source>
        <dbReference type="EMBL" id="KAJ8915070.1"/>
    </source>
</evidence>
<dbReference type="GO" id="GO:0005886">
    <property type="term" value="C:plasma membrane"/>
    <property type="evidence" value="ECO:0007669"/>
    <property type="project" value="TreeGrafter"/>
</dbReference>
<keyword evidence="4" id="KW-0472">Membrane</keyword>
<comment type="caution">
    <text evidence="2">Lacks conserved residue(s) required for the propagation of feature annotation.</text>
</comment>
<dbReference type="InterPro" id="IPR002172">
    <property type="entry name" value="LDrepeatLR_classA_rpt"/>
</dbReference>
<dbReference type="EMBL" id="JANEYG010000058">
    <property type="protein sequence ID" value="KAJ8915070.1"/>
    <property type="molecule type" value="Genomic_DNA"/>
</dbReference>
<sequence>MKTMNISRNHVRFSGSKEKPKNRPSQSGGSTASNKRNVTLLARYCKEHIPRSCDHSLLANATRFPRPCSLAESFLSSGDSLTLELRLSDSTALRSVTFKALYEFVDLHLDGEPFGDGPCSRRFGTAITGDMQQKFRAPKDIFLYGRGGAKNISCMYRFEAPKDERIKITLTEIIVKNRNCETRVSQDTDRLECLGNSSATLRFYELPWNDVPGVPRDCLCAVDRDKLMPFTYVSSSNVVELSTLFFDGSWKIIRTPLCSRNLRYRGPSGQVIFAYPTPSDETNCESSPRVIIPAPNKYLYVKISGGIMKHSSRIGNRTSRTISTGLRCGTSNRIRVHTALYTALICPSEESSRQHVVEVFSEGWNAKRSPGHAVNQMALDNIEIDRLGKELPKTIVVEFFGKETAEYSVMWLELSRRRDVPPNGLGLFMMKPDECQYRCPELDACINATVWCNGIEDCPSGIDEALTHCSILLQLPPVYLFFGALVIIAASFVTVVVLWRACRRRPRSILQTRLKSLSSDTAIVDEKGVLC</sequence>